<feature type="region of interest" description="Disordered" evidence="1">
    <location>
        <begin position="1"/>
        <end position="33"/>
    </location>
</feature>
<name>A0A372FWJ6_9ACTN</name>
<feature type="region of interest" description="Disordered" evidence="1">
    <location>
        <begin position="403"/>
        <end position="465"/>
    </location>
</feature>
<evidence type="ECO:0000256" key="1">
    <source>
        <dbReference type="SAM" id="MobiDB-lite"/>
    </source>
</evidence>
<feature type="region of interest" description="Disordered" evidence="1">
    <location>
        <begin position="492"/>
        <end position="592"/>
    </location>
</feature>
<protein>
    <submittedName>
        <fullName evidence="2">Uncharacterized protein</fullName>
    </submittedName>
</protein>
<evidence type="ECO:0000313" key="2">
    <source>
        <dbReference type="EMBL" id="RFS45145.1"/>
    </source>
</evidence>
<feature type="compositionally biased region" description="Low complexity" evidence="1">
    <location>
        <begin position="518"/>
        <end position="527"/>
    </location>
</feature>
<dbReference type="EMBL" id="QVFU01000019">
    <property type="protein sequence ID" value="RFS45145.1"/>
    <property type="molecule type" value="Genomic_DNA"/>
</dbReference>
<keyword evidence="3" id="KW-1185">Reference proteome</keyword>
<feature type="compositionally biased region" description="Low complexity" evidence="1">
    <location>
        <begin position="499"/>
        <end position="510"/>
    </location>
</feature>
<feature type="compositionally biased region" description="Low complexity" evidence="1">
    <location>
        <begin position="104"/>
        <end position="122"/>
    </location>
</feature>
<feature type="compositionally biased region" description="Basic residues" evidence="1">
    <location>
        <begin position="429"/>
        <end position="442"/>
    </location>
</feature>
<feature type="region of interest" description="Disordered" evidence="1">
    <location>
        <begin position="187"/>
        <end position="256"/>
    </location>
</feature>
<feature type="compositionally biased region" description="Gly residues" evidence="1">
    <location>
        <begin position="91"/>
        <end position="103"/>
    </location>
</feature>
<proteinExistence type="predicted"/>
<reference evidence="2 3" key="1">
    <citation type="submission" date="2018-08" db="EMBL/GenBank/DDBJ databases">
        <title>Verrucosispora craniellae sp. nov., isolated from a marine sponge in the South China Sea.</title>
        <authorList>
            <person name="Li L."/>
            <person name="Lin H.W."/>
        </authorList>
    </citation>
    <scope>NUCLEOTIDE SEQUENCE [LARGE SCALE GENOMIC DNA]</scope>
    <source>
        <strain evidence="2 3">LHW63014</strain>
    </source>
</reference>
<evidence type="ECO:0000313" key="3">
    <source>
        <dbReference type="Proteomes" id="UP000262621"/>
    </source>
</evidence>
<dbReference type="Proteomes" id="UP000262621">
    <property type="component" value="Unassembled WGS sequence"/>
</dbReference>
<gene>
    <name evidence="2" type="ORF">D0Q02_18235</name>
</gene>
<sequence length="592" mass="60954">MRRGGPTSRPVVGAWGRGGGSGHRSRPFAGARGLRRRVAGPSTGRRTTLRPSRTMLRPSRTTVGARRTGVGPCGPARRAGRTAVRVTGRPGATGGCLGPGPTGGCPRPCRAGSAGRSGPAAIGRRNLRSSAIVRRAVRSAAIGSRCVGSAAIWGYWRGGAGTGDGRGGPARNAARFRPVLRHGARGAGRVTVTTEHRRTAGRGPARVPGGTAGRSAGPPLDRRQGRIGVVSAPGLPQPVGRPFRTPGPTVTGPCRDRSLARVAGPRCHWPLARVATPRRERAFTRVTGPRRERSLAGVAGRGSASGLVGGPPALGRCLLSVGRAAAPYRRLGRLVDPAATRWRRRILRCGAAATERAVGALGHRGAAFRRGDGHRRRVAGRHSGDGWRVTGQRDERLVFLGLGGAASPTPAASRRRNGGPARSGGAIGRSRHTRRRRGRRRSAGTGVGDRRAVVPRPTGPAWHRAGDAGLGHAGLGSSGLRHPGLVRCRGVGRARPGRARSGGSAETTGTAAGGDVGIGTVRGTWTGARRRRRRATGGIERNGPTCAGGSPAGPTRGVPPWRGLVRPGAGGPTGRGPGRDARRAGFPPPGRD</sequence>
<dbReference type="AlphaFoldDB" id="A0A372FWJ6"/>
<comment type="caution">
    <text evidence="2">The sequence shown here is derived from an EMBL/GenBank/DDBJ whole genome shotgun (WGS) entry which is preliminary data.</text>
</comment>
<feature type="region of interest" description="Disordered" evidence="1">
    <location>
        <begin position="62"/>
        <end position="122"/>
    </location>
</feature>
<accession>A0A372FWJ6</accession>
<feature type="compositionally biased region" description="Low complexity" evidence="1">
    <location>
        <begin position="81"/>
        <end position="90"/>
    </location>
</feature>
<organism evidence="2 3">
    <name type="scientific">Micromonospora craniellae</name>
    <dbReference type="NCBI Taxonomy" id="2294034"/>
    <lineage>
        <taxon>Bacteria</taxon>
        <taxon>Bacillati</taxon>
        <taxon>Actinomycetota</taxon>
        <taxon>Actinomycetes</taxon>
        <taxon>Micromonosporales</taxon>
        <taxon>Micromonosporaceae</taxon>
        <taxon>Micromonospora</taxon>
    </lineage>
</organism>